<keyword evidence="1" id="KW-0966">Cell projection</keyword>
<reference evidence="1 2" key="1">
    <citation type="submission" date="2021-01" db="EMBL/GenBank/DDBJ databases">
        <title>Genomic Encyclopedia of Type Strains, Phase IV (KMG-IV): sequencing the most valuable type-strain genomes for metagenomic binning, comparative biology and taxonomic classification.</title>
        <authorList>
            <person name="Goeker M."/>
        </authorList>
    </citation>
    <scope>NUCLEOTIDE SEQUENCE [LARGE SCALE GENOMIC DNA]</scope>
    <source>
        <strain evidence="1 2">DSM 25540</strain>
    </source>
</reference>
<sequence>MKSKRKFAAALRHDAKSDHAPVVTAKGHGTVAEKIEQTANESDTPVVVDEALAELMTHLHVEAPIPSELYEVVAEVFAFVYKIDREMKEIHEVGNVTDKGGSTHGK</sequence>
<keyword evidence="1" id="KW-0282">Flagellum</keyword>
<dbReference type="Gene3D" id="3.40.1690.10">
    <property type="entry name" value="secretion proteins EscU"/>
    <property type="match status" value="1"/>
</dbReference>
<dbReference type="PANTHER" id="PTHR30531:SF12">
    <property type="entry name" value="FLAGELLAR BIOSYNTHETIC PROTEIN FLHB"/>
    <property type="match status" value="1"/>
</dbReference>
<dbReference type="EMBL" id="JAFBEC010000004">
    <property type="protein sequence ID" value="MBM7632572.1"/>
    <property type="molecule type" value="Genomic_DNA"/>
</dbReference>
<keyword evidence="2" id="KW-1185">Reference proteome</keyword>
<dbReference type="Pfam" id="PF01312">
    <property type="entry name" value="Bac_export_2"/>
    <property type="match status" value="1"/>
</dbReference>
<organism evidence="1 2">
    <name type="scientific">Geomicrobium sediminis</name>
    <dbReference type="NCBI Taxonomy" id="1347788"/>
    <lineage>
        <taxon>Bacteria</taxon>
        <taxon>Bacillati</taxon>
        <taxon>Bacillota</taxon>
        <taxon>Bacilli</taxon>
        <taxon>Bacillales</taxon>
        <taxon>Geomicrobium</taxon>
    </lineage>
</organism>
<dbReference type="SUPFAM" id="SSF160544">
    <property type="entry name" value="EscU C-terminal domain-like"/>
    <property type="match status" value="1"/>
</dbReference>
<evidence type="ECO:0000313" key="2">
    <source>
        <dbReference type="Proteomes" id="UP000741863"/>
    </source>
</evidence>
<name>A0ABS2PAY3_9BACL</name>
<dbReference type="Proteomes" id="UP000741863">
    <property type="component" value="Unassembled WGS sequence"/>
</dbReference>
<keyword evidence="1" id="KW-0969">Cilium</keyword>
<dbReference type="PANTHER" id="PTHR30531">
    <property type="entry name" value="FLAGELLAR BIOSYNTHETIC PROTEIN FLHB"/>
    <property type="match status" value="1"/>
</dbReference>
<dbReference type="InterPro" id="IPR029025">
    <property type="entry name" value="T3SS_substrate_exporter_C"/>
</dbReference>
<protein>
    <submittedName>
        <fullName evidence="1">Flagellar biosynthesis protein</fullName>
    </submittedName>
</protein>
<proteinExistence type="predicted"/>
<accession>A0ABS2PAY3</accession>
<gene>
    <name evidence="1" type="ORF">JOD17_001666</name>
</gene>
<dbReference type="RefSeq" id="WP_204696881.1">
    <property type="nucleotide sequence ID" value="NZ_JAFBEC010000004.1"/>
</dbReference>
<evidence type="ECO:0000313" key="1">
    <source>
        <dbReference type="EMBL" id="MBM7632572.1"/>
    </source>
</evidence>
<dbReference type="InterPro" id="IPR006135">
    <property type="entry name" value="T3SS_substrate_exporter"/>
</dbReference>
<comment type="caution">
    <text evidence="1">The sequence shown here is derived from an EMBL/GenBank/DDBJ whole genome shotgun (WGS) entry which is preliminary data.</text>
</comment>